<gene>
    <name evidence="6" type="ORF">SAMN05660330_00163</name>
</gene>
<evidence type="ECO:0000256" key="4">
    <source>
        <dbReference type="ARBA" id="ARBA00023136"/>
    </source>
</evidence>
<reference evidence="6 7" key="1">
    <citation type="submission" date="2016-10" db="EMBL/GenBank/DDBJ databases">
        <authorList>
            <person name="de Groot N.N."/>
        </authorList>
    </citation>
    <scope>NUCLEOTIDE SEQUENCE [LARGE SCALE GENOMIC DNA]</scope>
    <source>
        <strain evidence="6 7">DSM 12130</strain>
    </source>
</reference>
<sequence length="1286" mass="137504">MKKRYLLSGALVVLSAVLFFLLATTAGLQLLWKGAFLATGGRIVVGEISGTLLKNVVAKDLRFGAGNSLVEIDRVELTWQGAKILQKEIVINRLGVDRVRVTLQQPPAADSLVSGTSVAEKSADSVDLRSLYSMMPDILVDNLQLDDFRLVGNDNSELLVVDSLDFKGSLTNNRVGINRLRIAGPDLGFTAEGNMALDGDRSLDLTGQWRLAGFGFHPMTGRYSFSGPLLGLAVEVAMETPGDIKVAGVVKNLTGDPQWVATLDALGVDLSLWIKHCPPIFLRQVHGDLYGDFASYLGLVEADGDWAMYRDMHLTTELDGDGWGILFKRLRINHGGGSAVGDNSSISWEKLFSWRAGIVVDNFNPQVFANALFGSVGGRFNSIGDVTEDGLDASFDIEKLSGSLNGLEASLEGRLNLTEKGLFSDGLVVQSGDNNGVARLEHGEFIWDRKPSWKSAVRFDGFNPAVFHPEFGGRVDGRVMAQGYWNDRGLFGDLQVFDVKGVLRGQKLNGEGAVNISENSVATSGLTVGLGPSSLRLSGGVGDEKTLTFELLSTDLSTLVPDMRGKLSAKGAVAGVKDDTRLHLLLDAERFGYKDLQLGTLQGEIDAAPSKTGVIKGGISYQKLAFSGLKPFDGTVEFGGTRNDHSGTIAVTGNGFSAKGRFAGSYGQEGWQGRLSSMQAYSPVSGAVSQNDQAVLAVDRNRLSLEGLCAGARGATKDGHGRGPATEVSGCISGKLDYQDELSWDLNAHLDQSSLAWFASFFKRSMLGGGTVGGDLFFAGDGQAIKKGQADLQAQNVQLILDDVGHGAMDGLFLPSAGFSMTLKNKSFFGSGSVQEQDGGGLEFDLRVDNAGDFTFDPEQLPIAGKVTFSDFEAGMFGNLSLYAIQPSGSINSVLTIDGTLKVPRLTGKVDLLDGGLYLPYQGITLKDVSLELAATPTGARIGGTASSGGGLMDADGKIEYQKSGPTGTINLKSNDFLLVDLPEYSLTVDSDVVFTFNRERGTIAGVVTATEGLVAPEELQDSVSVSEDVVIVDAVDDAQSSSGWPLFLDLHVFLGDRIMIDGYGLRGRLTGDLLVETTPSNFIVGRGELDLVEGGYSIYGRAFDIERGRFVFSGGPIDNPGIDVRAQKKVGSETALSEGYTVGVDISGLVHNLQFRLFSDPYMEDTEILSYLIMGHSLAGSTQKDGSLLKAAASSLGLGEGSKLVEDLGKIFIDDVHFEGNAREENISVVLGKRITEDLYVGYDYNMFSELGQFRVRYDLVKGFRVETSSSIESTGADLLYSFER</sequence>
<dbReference type="PANTHER" id="PTHR36985">
    <property type="entry name" value="TRANSLOCATION AND ASSEMBLY MODULE SUBUNIT TAMB"/>
    <property type="match status" value="1"/>
</dbReference>
<keyword evidence="3" id="KW-1133">Transmembrane helix</keyword>
<keyword evidence="7" id="KW-1185">Reference proteome</keyword>
<evidence type="ECO:0000256" key="3">
    <source>
        <dbReference type="ARBA" id="ARBA00022989"/>
    </source>
</evidence>
<keyword evidence="2" id="KW-0812">Transmembrane</keyword>
<dbReference type="EMBL" id="FNJI01000001">
    <property type="protein sequence ID" value="SDO39157.1"/>
    <property type="molecule type" value="Genomic_DNA"/>
</dbReference>
<evidence type="ECO:0000256" key="1">
    <source>
        <dbReference type="ARBA" id="ARBA00004167"/>
    </source>
</evidence>
<evidence type="ECO:0000256" key="2">
    <source>
        <dbReference type="ARBA" id="ARBA00022692"/>
    </source>
</evidence>
<accession>A0A1H0J627</accession>
<protein>
    <submittedName>
        <fullName evidence="6">Autotransporter translocation and assembly factor TamB</fullName>
    </submittedName>
</protein>
<dbReference type="Pfam" id="PF04357">
    <property type="entry name" value="TamB"/>
    <property type="match status" value="1"/>
</dbReference>
<feature type="domain" description="Translocation and assembly module TamB C-terminal" evidence="5">
    <location>
        <begin position="947"/>
        <end position="1285"/>
    </location>
</feature>
<proteinExistence type="predicted"/>
<dbReference type="GO" id="GO:0005886">
    <property type="term" value="C:plasma membrane"/>
    <property type="evidence" value="ECO:0007669"/>
    <property type="project" value="InterPro"/>
</dbReference>
<dbReference type="GO" id="GO:0009306">
    <property type="term" value="P:protein secretion"/>
    <property type="evidence" value="ECO:0007669"/>
    <property type="project" value="InterPro"/>
</dbReference>
<comment type="subcellular location">
    <subcellularLocation>
        <location evidence="1">Membrane</location>
        <topology evidence="1">Single-pass membrane protein</topology>
    </subcellularLocation>
</comment>
<evidence type="ECO:0000313" key="7">
    <source>
        <dbReference type="Proteomes" id="UP000199073"/>
    </source>
</evidence>
<dbReference type="Proteomes" id="UP000199073">
    <property type="component" value="Unassembled WGS sequence"/>
</dbReference>
<dbReference type="GO" id="GO:0097347">
    <property type="term" value="C:TAM protein secretion complex"/>
    <property type="evidence" value="ECO:0007669"/>
    <property type="project" value="TreeGrafter"/>
</dbReference>
<evidence type="ECO:0000313" key="6">
    <source>
        <dbReference type="EMBL" id="SDO39157.1"/>
    </source>
</evidence>
<dbReference type="InterPro" id="IPR007452">
    <property type="entry name" value="TamB_C"/>
</dbReference>
<name>A0A1H0J627_9BACT</name>
<keyword evidence="4" id="KW-0472">Membrane</keyword>
<organism evidence="6 7">
    <name type="scientific">Desulforhopalus singaporensis</name>
    <dbReference type="NCBI Taxonomy" id="91360"/>
    <lineage>
        <taxon>Bacteria</taxon>
        <taxon>Pseudomonadati</taxon>
        <taxon>Thermodesulfobacteriota</taxon>
        <taxon>Desulfobulbia</taxon>
        <taxon>Desulfobulbales</taxon>
        <taxon>Desulfocapsaceae</taxon>
        <taxon>Desulforhopalus</taxon>
    </lineage>
</organism>
<dbReference type="STRING" id="91360.SAMN05660330_00163"/>
<dbReference type="RefSeq" id="WP_092218783.1">
    <property type="nucleotide sequence ID" value="NZ_FNJI01000001.1"/>
</dbReference>
<dbReference type="PANTHER" id="PTHR36985:SF1">
    <property type="entry name" value="TRANSLOCATION AND ASSEMBLY MODULE SUBUNIT TAMB"/>
    <property type="match status" value="1"/>
</dbReference>
<evidence type="ECO:0000259" key="5">
    <source>
        <dbReference type="Pfam" id="PF04357"/>
    </source>
</evidence>
<dbReference type="OrthoDB" id="5288149at2"/>